<feature type="binding site" evidence="14">
    <location>
        <position position="434"/>
    </location>
    <ligand>
        <name>Zn(2+)</name>
        <dbReference type="ChEBI" id="CHEBI:29105"/>
    </ligand>
</feature>
<dbReference type="PROSITE" id="PS01056">
    <property type="entry name" value="DNA_LIGASE_N2"/>
    <property type="match status" value="1"/>
</dbReference>
<proteinExistence type="inferred from homology"/>
<evidence type="ECO:0000256" key="13">
    <source>
        <dbReference type="ARBA" id="ARBA00060881"/>
    </source>
</evidence>
<dbReference type="Gene3D" id="3.40.50.10190">
    <property type="entry name" value="BRCT domain"/>
    <property type="match status" value="1"/>
</dbReference>
<dbReference type="Pfam" id="PF12826">
    <property type="entry name" value="HHH_2"/>
    <property type="match status" value="1"/>
</dbReference>
<comment type="function">
    <text evidence="1 14">DNA ligase that catalyzes the formation of phosphodiester linkages between 5'-phosphoryl and 3'-hydroxyl groups in double-stranded DNA using NAD as a coenzyme and as the energy source for the reaction. It is essential for DNA replication and repair of damaged DNA.</text>
</comment>
<dbReference type="PANTHER" id="PTHR23389">
    <property type="entry name" value="CHROMOSOME TRANSMISSION FIDELITY FACTOR 18"/>
    <property type="match status" value="1"/>
</dbReference>
<gene>
    <name evidence="14 17" type="primary">ligA</name>
    <name evidence="17" type="ORF">GCM10007877_32360</name>
</gene>
<dbReference type="InterPro" id="IPR012340">
    <property type="entry name" value="NA-bd_OB-fold"/>
</dbReference>
<dbReference type="EMBL" id="BSPD01000080">
    <property type="protein sequence ID" value="GLS27517.1"/>
    <property type="molecule type" value="Genomic_DNA"/>
</dbReference>
<dbReference type="AlphaFoldDB" id="A0AA37WQM8"/>
<dbReference type="InterPro" id="IPR041663">
    <property type="entry name" value="DisA/LigA_HHH"/>
</dbReference>
<accession>A0AA37WQM8</accession>
<dbReference type="InterPro" id="IPR013840">
    <property type="entry name" value="DNAligase_N"/>
</dbReference>
<dbReference type="EC" id="6.5.1.2" evidence="2 14"/>
<protein>
    <recommendedName>
        <fullName evidence="3 14">DNA ligase</fullName>
        <ecNumber evidence="2 14">6.5.1.2</ecNumber>
    </recommendedName>
    <alternativeName>
        <fullName evidence="14">Polydeoxyribonucleotide synthase [NAD(+)]</fullName>
    </alternativeName>
</protein>
<dbReference type="PROSITE" id="PS01055">
    <property type="entry name" value="DNA_LIGASE_N1"/>
    <property type="match status" value="1"/>
</dbReference>
<dbReference type="Pfam" id="PF00533">
    <property type="entry name" value="BRCT"/>
    <property type="match status" value="1"/>
</dbReference>
<dbReference type="InterPro" id="IPR004149">
    <property type="entry name" value="Znf_DNAligase_C4"/>
</dbReference>
<dbReference type="FunFam" id="1.10.150.20:FF:000006">
    <property type="entry name" value="DNA ligase"/>
    <property type="match status" value="1"/>
</dbReference>
<keyword evidence="11 14" id="KW-0234">DNA repair</keyword>
<evidence type="ECO:0000256" key="4">
    <source>
        <dbReference type="ARBA" id="ARBA00022598"/>
    </source>
</evidence>
<keyword evidence="14" id="KW-0464">Manganese</keyword>
<evidence type="ECO:0000259" key="16">
    <source>
        <dbReference type="PROSITE" id="PS50172"/>
    </source>
</evidence>
<dbReference type="GO" id="GO:0046872">
    <property type="term" value="F:metal ion binding"/>
    <property type="evidence" value="ECO:0007669"/>
    <property type="project" value="UniProtKB-KW"/>
</dbReference>
<dbReference type="GO" id="GO:0003677">
    <property type="term" value="F:DNA binding"/>
    <property type="evidence" value="ECO:0007669"/>
    <property type="project" value="InterPro"/>
</dbReference>
<dbReference type="RefSeq" id="WP_232594005.1">
    <property type="nucleotide sequence ID" value="NZ_BSPD01000080.1"/>
</dbReference>
<dbReference type="FunFam" id="1.10.150.20:FF:000007">
    <property type="entry name" value="DNA ligase"/>
    <property type="match status" value="1"/>
</dbReference>
<dbReference type="PROSITE" id="PS50172">
    <property type="entry name" value="BRCT"/>
    <property type="match status" value="1"/>
</dbReference>
<dbReference type="Pfam" id="PF01653">
    <property type="entry name" value="DNA_ligase_aden"/>
    <property type="match status" value="1"/>
</dbReference>
<evidence type="ECO:0000256" key="12">
    <source>
        <dbReference type="ARBA" id="ARBA00034005"/>
    </source>
</evidence>
<dbReference type="Gene3D" id="1.10.287.610">
    <property type="entry name" value="Helix hairpin bin"/>
    <property type="match status" value="1"/>
</dbReference>
<dbReference type="GO" id="GO:0005829">
    <property type="term" value="C:cytosol"/>
    <property type="evidence" value="ECO:0007669"/>
    <property type="project" value="TreeGrafter"/>
</dbReference>
<keyword evidence="6 14" id="KW-0479">Metal-binding</keyword>
<evidence type="ECO:0000256" key="7">
    <source>
        <dbReference type="ARBA" id="ARBA00022763"/>
    </source>
</evidence>
<keyword evidence="8 14" id="KW-0862">Zinc</keyword>
<dbReference type="Proteomes" id="UP001156870">
    <property type="component" value="Unassembled WGS sequence"/>
</dbReference>
<dbReference type="InterPro" id="IPR036420">
    <property type="entry name" value="BRCT_dom_sf"/>
</dbReference>
<comment type="caution">
    <text evidence="17">The sequence shown here is derived from an EMBL/GenBank/DDBJ whole genome shotgun (WGS) entry which is preliminary data.</text>
</comment>
<dbReference type="Pfam" id="PF14520">
    <property type="entry name" value="HHH_5"/>
    <property type="match status" value="1"/>
</dbReference>
<reference evidence="17 18" key="1">
    <citation type="journal article" date="2014" name="Int. J. Syst. Evol. Microbiol.">
        <title>Complete genome sequence of Corynebacterium casei LMG S-19264T (=DSM 44701T), isolated from a smear-ripened cheese.</title>
        <authorList>
            <consortium name="US DOE Joint Genome Institute (JGI-PGF)"/>
            <person name="Walter F."/>
            <person name="Albersmeier A."/>
            <person name="Kalinowski J."/>
            <person name="Ruckert C."/>
        </authorList>
    </citation>
    <scope>NUCLEOTIDE SEQUENCE [LARGE SCALE GENOMIC DNA]</scope>
    <source>
        <strain evidence="17 18">NBRC 110095</strain>
    </source>
</reference>
<dbReference type="NCBIfam" id="TIGR00575">
    <property type="entry name" value="dnlj"/>
    <property type="match status" value="1"/>
</dbReference>
<feature type="binding site" evidence="14">
    <location>
        <position position="316"/>
    </location>
    <ligand>
        <name>NAD(+)</name>
        <dbReference type="ChEBI" id="CHEBI:57540"/>
    </ligand>
</feature>
<dbReference type="GO" id="GO:0003911">
    <property type="term" value="F:DNA ligase (NAD+) activity"/>
    <property type="evidence" value="ECO:0007669"/>
    <property type="project" value="UniProtKB-UniRule"/>
</dbReference>
<feature type="binding site" evidence="14">
    <location>
        <position position="410"/>
    </location>
    <ligand>
        <name>Zn(2+)</name>
        <dbReference type="ChEBI" id="CHEBI:29105"/>
    </ligand>
</feature>
<dbReference type="GO" id="GO:0006260">
    <property type="term" value="P:DNA replication"/>
    <property type="evidence" value="ECO:0007669"/>
    <property type="project" value="UniProtKB-KW"/>
</dbReference>
<evidence type="ECO:0000256" key="3">
    <source>
        <dbReference type="ARBA" id="ARBA00013308"/>
    </source>
</evidence>
<evidence type="ECO:0000256" key="1">
    <source>
        <dbReference type="ARBA" id="ARBA00004067"/>
    </source>
</evidence>
<comment type="similarity">
    <text evidence="13 14">Belongs to the NAD-dependent DNA ligase family. LigA subfamily.</text>
</comment>
<dbReference type="Pfam" id="PF03119">
    <property type="entry name" value="DNA_ligase_ZBD"/>
    <property type="match status" value="1"/>
</dbReference>
<dbReference type="InterPro" id="IPR018239">
    <property type="entry name" value="DNA_ligase_AS"/>
</dbReference>
<feature type="binding site" evidence="14">
    <location>
        <position position="175"/>
    </location>
    <ligand>
        <name>NAD(+)</name>
        <dbReference type="ChEBI" id="CHEBI:57540"/>
    </ligand>
</feature>
<dbReference type="Gene3D" id="3.30.470.30">
    <property type="entry name" value="DNA ligase/mRNA capping enzyme"/>
    <property type="match status" value="1"/>
</dbReference>
<dbReference type="PIRSF" id="PIRSF001604">
    <property type="entry name" value="LigA"/>
    <property type="match status" value="1"/>
</dbReference>
<comment type="cofactor">
    <cofactor evidence="14">
        <name>Mg(2+)</name>
        <dbReference type="ChEBI" id="CHEBI:18420"/>
    </cofactor>
    <cofactor evidence="14">
        <name>Mn(2+)</name>
        <dbReference type="ChEBI" id="CHEBI:29035"/>
    </cofactor>
</comment>
<evidence type="ECO:0000256" key="11">
    <source>
        <dbReference type="ARBA" id="ARBA00023204"/>
    </source>
</evidence>
<evidence type="ECO:0000256" key="8">
    <source>
        <dbReference type="ARBA" id="ARBA00022833"/>
    </source>
</evidence>
<feature type="active site" description="N6-AMP-lysine intermediate" evidence="14">
    <location>
        <position position="117"/>
    </location>
</feature>
<evidence type="ECO:0000256" key="10">
    <source>
        <dbReference type="ARBA" id="ARBA00023027"/>
    </source>
</evidence>
<keyword evidence="18" id="KW-1185">Reference proteome</keyword>
<feature type="binding site" evidence="14">
    <location>
        <begin position="83"/>
        <end position="84"/>
    </location>
    <ligand>
        <name>NAD(+)</name>
        <dbReference type="ChEBI" id="CHEBI:57540"/>
    </ligand>
</feature>
<dbReference type="NCBIfam" id="NF005932">
    <property type="entry name" value="PRK07956.1"/>
    <property type="match status" value="1"/>
</dbReference>
<evidence type="ECO:0000256" key="6">
    <source>
        <dbReference type="ARBA" id="ARBA00022723"/>
    </source>
</evidence>
<dbReference type="Gene3D" id="2.40.50.140">
    <property type="entry name" value="Nucleic acid-binding proteins"/>
    <property type="match status" value="1"/>
</dbReference>
<dbReference type="CDD" id="cd00114">
    <property type="entry name" value="LIGANc"/>
    <property type="match status" value="1"/>
</dbReference>
<keyword evidence="4 14" id="KW-0436">Ligase</keyword>
<comment type="caution">
    <text evidence="14">Lacks conserved residue(s) required for the propagation of feature annotation.</text>
</comment>
<feature type="binding site" evidence="14">
    <location>
        <position position="138"/>
    </location>
    <ligand>
        <name>NAD(+)</name>
        <dbReference type="ChEBI" id="CHEBI:57540"/>
    </ligand>
</feature>
<dbReference type="HAMAP" id="MF_01588">
    <property type="entry name" value="DNA_ligase_A"/>
    <property type="match status" value="1"/>
</dbReference>
<dbReference type="SUPFAM" id="SSF50249">
    <property type="entry name" value="Nucleic acid-binding proteins"/>
    <property type="match status" value="1"/>
</dbReference>
<dbReference type="GO" id="GO:0006281">
    <property type="term" value="P:DNA repair"/>
    <property type="evidence" value="ECO:0007669"/>
    <property type="project" value="UniProtKB-KW"/>
</dbReference>
<feature type="domain" description="BRCT" evidence="16">
    <location>
        <begin position="594"/>
        <end position="675"/>
    </location>
</feature>
<feature type="binding site" evidence="14">
    <location>
        <position position="115"/>
    </location>
    <ligand>
        <name>NAD(+)</name>
        <dbReference type="ChEBI" id="CHEBI:57540"/>
    </ligand>
</feature>
<evidence type="ECO:0000256" key="2">
    <source>
        <dbReference type="ARBA" id="ARBA00012722"/>
    </source>
</evidence>
<keyword evidence="10 14" id="KW-0520">NAD</keyword>
<evidence type="ECO:0000313" key="17">
    <source>
        <dbReference type="EMBL" id="GLS27517.1"/>
    </source>
</evidence>
<feature type="binding site" evidence="14">
    <location>
        <position position="413"/>
    </location>
    <ligand>
        <name>Zn(2+)</name>
        <dbReference type="ChEBI" id="CHEBI:29105"/>
    </ligand>
</feature>
<dbReference type="SMART" id="SM00532">
    <property type="entry name" value="LIGANc"/>
    <property type="match status" value="1"/>
</dbReference>
<dbReference type="InterPro" id="IPR033136">
    <property type="entry name" value="DNA_ligase_CS"/>
</dbReference>
<dbReference type="InterPro" id="IPR004150">
    <property type="entry name" value="NAD_DNA_ligase_OB"/>
</dbReference>
<keyword evidence="5 14" id="KW-0235">DNA replication</keyword>
<dbReference type="InterPro" id="IPR010994">
    <property type="entry name" value="RuvA_2-like"/>
</dbReference>
<dbReference type="SMART" id="SM00292">
    <property type="entry name" value="BRCT"/>
    <property type="match status" value="1"/>
</dbReference>
<dbReference type="InterPro" id="IPR001679">
    <property type="entry name" value="DNA_ligase"/>
</dbReference>
<dbReference type="FunFam" id="3.30.470.30:FF:000001">
    <property type="entry name" value="DNA ligase"/>
    <property type="match status" value="1"/>
</dbReference>
<dbReference type="SUPFAM" id="SSF52113">
    <property type="entry name" value="BRCT domain"/>
    <property type="match status" value="1"/>
</dbReference>
<dbReference type="SUPFAM" id="SSF56091">
    <property type="entry name" value="DNA ligase/mRNA capping enzyme, catalytic domain"/>
    <property type="match status" value="1"/>
</dbReference>
<dbReference type="Gene3D" id="1.10.150.20">
    <property type="entry name" value="5' to 3' exonuclease, C-terminal subdomain"/>
    <property type="match status" value="2"/>
</dbReference>
<evidence type="ECO:0000256" key="5">
    <source>
        <dbReference type="ARBA" id="ARBA00022705"/>
    </source>
</evidence>
<dbReference type="Pfam" id="PF03120">
    <property type="entry name" value="OB_DNA_ligase"/>
    <property type="match status" value="1"/>
</dbReference>
<dbReference type="InterPro" id="IPR003583">
    <property type="entry name" value="Hlx-hairpin-Hlx_DNA-bd_motif"/>
</dbReference>
<comment type="catalytic activity">
    <reaction evidence="12 14 15">
        <text>NAD(+) + (deoxyribonucleotide)n-3'-hydroxyl + 5'-phospho-(deoxyribonucleotide)m = (deoxyribonucleotide)n+m + AMP + beta-nicotinamide D-nucleotide.</text>
        <dbReference type="EC" id="6.5.1.2"/>
    </reaction>
</comment>
<feature type="binding site" evidence="14">
    <location>
        <position position="292"/>
    </location>
    <ligand>
        <name>NAD(+)</name>
        <dbReference type="ChEBI" id="CHEBI:57540"/>
    </ligand>
</feature>
<keyword evidence="7 14" id="KW-0227">DNA damage</keyword>
<evidence type="ECO:0000313" key="18">
    <source>
        <dbReference type="Proteomes" id="UP001156870"/>
    </source>
</evidence>
<dbReference type="FunFam" id="2.40.50.140:FF:000012">
    <property type="entry name" value="DNA ligase"/>
    <property type="match status" value="1"/>
</dbReference>
<dbReference type="SUPFAM" id="SSF47781">
    <property type="entry name" value="RuvA domain 2-like"/>
    <property type="match status" value="1"/>
</dbReference>
<keyword evidence="9 14" id="KW-0460">Magnesium</keyword>
<dbReference type="CDD" id="cd17748">
    <property type="entry name" value="BRCT_DNA_ligase_like"/>
    <property type="match status" value="1"/>
</dbReference>
<name>A0AA37WQM8_9GAMM</name>
<dbReference type="SMART" id="SM00278">
    <property type="entry name" value="HhH1"/>
    <property type="match status" value="4"/>
</dbReference>
<feature type="binding site" evidence="14">
    <location>
        <begin position="34"/>
        <end position="38"/>
    </location>
    <ligand>
        <name>NAD(+)</name>
        <dbReference type="ChEBI" id="CHEBI:57540"/>
    </ligand>
</feature>
<dbReference type="Gene3D" id="6.20.10.30">
    <property type="match status" value="1"/>
</dbReference>
<evidence type="ECO:0000256" key="14">
    <source>
        <dbReference type="HAMAP-Rule" id="MF_01588"/>
    </source>
</evidence>
<evidence type="ECO:0000256" key="15">
    <source>
        <dbReference type="RuleBase" id="RU000618"/>
    </source>
</evidence>
<evidence type="ECO:0000256" key="9">
    <source>
        <dbReference type="ARBA" id="ARBA00022842"/>
    </source>
</evidence>
<sequence>MTTSTPQQRIEQLRQTLDHHNYRYYVLDDPIIPDADYDKLMRELQSLEVTHPDLITMDSPTQRVGAKPLDGFDAVVHQLAMLSLDNAFDDQELNDFDNRVRERLNAVDTLEYACEPKLDGIAISLIYENGRLVLGATRGDGVNGEDITSNVRTIPSVPLRLQGTDFPEVLEVRGEIYMPKAGFESLNARAREAGEKTFANPRNAAAGSLRQLDPSITKTRPLQLCAYSMGRVEGAELPDRHTDVLRQLNAWGFRINPHMDEVQGIEACMAYYRKLSGLRDSLPYDIDGIVFKVNSRAIQERLGFVARAPRWAIAYKFPAQEQLTELLDVEFQVGRTGAITPVARLKPVEVAGVTVSNATLHNRDEIERLGVKVGDRVMVRRAGDVIPQIVSVVLEQRPETVEEIVFPTRCPVCESPIETIPGEAVARCTGGLVCGAQVKEAIKHFASRKAMDIDGLGDKLVEQLVDAELIDSVEGLYRLSAEQVAKLERMGPKSAENLITALEKSKQTTQERFIYALGIREVGEATARNLVQHFRTLEAIQSADEESLMAVDDVGPVVAHFVAEWFAQSHNQNVVQALREVGVQWQDESELTVESAMPLAGRTFVISGSLEAFSRDEAKDKLQKLGAKVSGSVSKKTDHLVAGPGAGSKLTKAQSLEVDVMDEVALLALLSEYGE</sequence>
<organism evidence="17 18">
    <name type="scientific">Marinibactrum halimedae</name>
    <dbReference type="NCBI Taxonomy" id="1444977"/>
    <lineage>
        <taxon>Bacteria</taxon>
        <taxon>Pseudomonadati</taxon>
        <taxon>Pseudomonadota</taxon>
        <taxon>Gammaproteobacteria</taxon>
        <taxon>Cellvibrionales</taxon>
        <taxon>Cellvibrionaceae</taxon>
        <taxon>Marinibactrum</taxon>
    </lineage>
</organism>
<dbReference type="InterPro" id="IPR001357">
    <property type="entry name" value="BRCT_dom"/>
</dbReference>
<dbReference type="InterPro" id="IPR013839">
    <property type="entry name" value="DNAligase_adenylation"/>
</dbReference>
<dbReference type="PANTHER" id="PTHR23389:SF9">
    <property type="entry name" value="DNA LIGASE"/>
    <property type="match status" value="1"/>
</dbReference>
<dbReference type="FunFam" id="1.10.287.610:FF:000002">
    <property type="entry name" value="DNA ligase"/>
    <property type="match status" value="1"/>
</dbReference>